<dbReference type="Gene3D" id="3.30.450.20">
    <property type="entry name" value="PAS domain"/>
    <property type="match status" value="1"/>
</dbReference>
<name>A0A9W6K443_9PSED</name>
<dbReference type="GO" id="GO:0000155">
    <property type="term" value="F:phosphorelay sensor kinase activity"/>
    <property type="evidence" value="ECO:0007669"/>
    <property type="project" value="InterPro"/>
</dbReference>
<dbReference type="Proteomes" id="UP001143328">
    <property type="component" value="Unassembled WGS sequence"/>
</dbReference>
<evidence type="ECO:0000259" key="21">
    <source>
        <dbReference type="PROSITE" id="PS50110"/>
    </source>
</evidence>
<dbReference type="SMART" id="SM00387">
    <property type="entry name" value="HATPase_c"/>
    <property type="match status" value="1"/>
</dbReference>
<dbReference type="GO" id="GO:0006355">
    <property type="term" value="P:regulation of DNA-templated transcription"/>
    <property type="evidence" value="ECO:0007669"/>
    <property type="project" value="InterPro"/>
</dbReference>
<keyword evidence="5 17" id="KW-0597">Phosphoprotein</keyword>
<dbReference type="FunFam" id="3.30.565.10:FF:000010">
    <property type="entry name" value="Sensor histidine kinase RcsC"/>
    <property type="match status" value="1"/>
</dbReference>
<feature type="domain" description="Response regulatory" evidence="21">
    <location>
        <begin position="883"/>
        <end position="1001"/>
    </location>
</feature>
<evidence type="ECO:0000256" key="8">
    <source>
        <dbReference type="ARBA" id="ARBA00022741"/>
    </source>
</evidence>
<dbReference type="InterPro" id="IPR035965">
    <property type="entry name" value="PAS-like_dom_sf"/>
</dbReference>
<evidence type="ECO:0000256" key="10">
    <source>
        <dbReference type="ARBA" id="ARBA00022840"/>
    </source>
</evidence>
<dbReference type="InterPro" id="IPR042240">
    <property type="entry name" value="CHASE_sf"/>
</dbReference>
<dbReference type="SUPFAM" id="SSF47226">
    <property type="entry name" value="Histidine-containing phosphotransfer domain, HPT domain"/>
    <property type="match status" value="1"/>
</dbReference>
<evidence type="ECO:0000256" key="17">
    <source>
        <dbReference type="PROSITE-ProRule" id="PRU00169"/>
    </source>
</evidence>
<keyword evidence="7 18" id="KW-0812">Transmembrane</keyword>
<dbReference type="PRINTS" id="PR00344">
    <property type="entry name" value="BCTRLSENSOR"/>
</dbReference>
<evidence type="ECO:0000259" key="25">
    <source>
        <dbReference type="PROSITE" id="PS50894"/>
    </source>
</evidence>
<dbReference type="PROSITE" id="PS50894">
    <property type="entry name" value="HPT"/>
    <property type="match status" value="1"/>
</dbReference>
<evidence type="ECO:0000313" key="27">
    <source>
        <dbReference type="Proteomes" id="UP001143328"/>
    </source>
</evidence>
<dbReference type="PROSITE" id="PS50109">
    <property type="entry name" value="HIS_KIN"/>
    <property type="match status" value="1"/>
</dbReference>
<evidence type="ECO:0000256" key="1">
    <source>
        <dbReference type="ARBA" id="ARBA00000085"/>
    </source>
</evidence>
<dbReference type="Gene3D" id="1.20.120.160">
    <property type="entry name" value="HPT domain"/>
    <property type="match status" value="1"/>
</dbReference>
<dbReference type="PROSITE" id="PS50839">
    <property type="entry name" value="CHASE"/>
    <property type="match status" value="1"/>
</dbReference>
<dbReference type="SUPFAM" id="SSF47384">
    <property type="entry name" value="Homodimeric domain of signal transducing histidine kinase"/>
    <property type="match status" value="1"/>
</dbReference>
<dbReference type="SMART" id="SM01079">
    <property type="entry name" value="CHASE"/>
    <property type="match status" value="1"/>
</dbReference>
<dbReference type="InterPro" id="IPR003661">
    <property type="entry name" value="HisK_dim/P_dom"/>
</dbReference>
<keyword evidence="27" id="KW-1185">Reference proteome</keyword>
<dbReference type="InterPro" id="IPR036641">
    <property type="entry name" value="HPT_dom_sf"/>
</dbReference>
<comment type="subunit">
    <text evidence="14">At low DSF concentrations, interacts with RpfF.</text>
</comment>
<evidence type="ECO:0000256" key="3">
    <source>
        <dbReference type="ARBA" id="ARBA00012438"/>
    </source>
</evidence>
<reference evidence="26" key="2">
    <citation type="submission" date="2023-01" db="EMBL/GenBank/DDBJ databases">
        <authorList>
            <person name="Sun Q."/>
            <person name="Evtushenko L."/>
        </authorList>
    </citation>
    <scope>NUCLEOTIDE SEQUENCE</scope>
    <source>
        <strain evidence="26">VKM B-2935</strain>
    </source>
</reference>
<dbReference type="SMART" id="SM00091">
    <property type="entry name" value="PAS"/>
    <property type="match status" value="2"/>
</dbReference>
<keyword evidence="8" id="KW-0547">Nucleotide-binding</keyword>
<feature type="chain" id="PRO_5040953715" description="Sensory/regulatory protein RpfC" evidence="19">
    <location>
        <begin position="20"/>
        <end position="1214"/>
    </location>
</feature>
<keyword evidence="11 18" id="KW-1133">Transmembrane helix</keyword>
<dbReference type="GO" id="GO:0005524">
    <property type="term" value="F:ATP binding"/>
    <property type="evidence" value="ECO:0007669"/>
    <property type="project" value="UniProtKB-KW"/>
</dbReference>
<keyword evidence="19" id="KW-0732">Signal</keyword>
<dbReference type="Pfam" id="PF00512">
    <property type="entry name" value="HisKA"/>
    <property type="match status" value="1"/>
</dbReference>
<dbReference type="FunFam" id="1.10.287.130:FF:000002">
    <property type="entry name" value="Two-component osmosensing histidine kinase"/>
    <property type="match status" value="1"/>
</dbReference>
<evidence type="ECO:0000256" key="6">
    <source>
        <dbReference type="ARBA" id="ARBA00022679"/>
    </source>
</evidence>
<dbReference type="Pfam" id="PF00989">
    <property type="entry name" value="PAS"/>
    <property type="match status" value="1"/>
</dbReference>
<dbReference type="RefSeq" id="WP_271194703.1">
    <property type="nucleotide sequence ID" value="NZ_BSFN01000003.1"/>
</dbReference>
<comment type="catalytic activity">
    <reaction evidence="1">
        <text>ATP + protein L-histidine = ADP + protein N-phospho-L-histidine.</text>
        <dbReference type="EC" id="2.7.13.3"/>
    </reaction>
</comment>
<feature type="modified residue" description="4-aspartylphosphate" evidence="17">
    <location>
        <position position="934"/>
    </location>
</feature>
<keyword evidence="4" id="KW-1003">Cell membrane</keyword>
<feature type="domain" description="Response regulatory" evidence="21">
    <location>
        <begin position="736"/>
        <end position="859"/>
    </location>
</feature>
<evidence type="ECO:0000256" key="13">
    <source>
        <dbReference type="ARBA" id="ARBA00023136"/>
    </source>
</evidence>
<dbReference type="Pfam" id="PF00072">
    <property type="entry name" value="Response_reg"/>
    <property type="match status" value="2"/>
</dbReference>
<dbReference type="InterPro" id="IPR004358">
    <property type="entry name" value="Sig_transdc_His_kin-like_C"/>
</dbReference>
<dbReference type="PROSITE" id="PS50110">
    <property type="entry name" value="RESPONSE_REGULATORY"/>
    <property type="match status" value="2"/>
</dbReference>
<dbReference type="EC" id="2.7.13.3" evidence="3"/>
<reference evidence="26" key="1">
    <citation type="journal article" date="2014" name="Int. J. Syst. Evol. Microbiol.">
        <title>Complete genome sequence of Corynebacterium casei LMG S-19264T (=DSM 44701T), isolated from a smear-ripened cheese.</title>
        <authorList>
            <consortium name="US DOE Joint Genome Institute (JGI-PGF)"/>
            <person name="Walter F."/>
            <person name="Albersmeier A."/>
            <person name="Kalinowski J."/>
            <person name="Ruckert C."/>
        </authorList>
    </citation>
    <scope>NUCLEOTIDE SEQUENCE</scope>
    <source>
        <strain evidence="26">VKM B-2935</strain>
    </source>
</reference>
<dbReference type="InterPro" id="IPR001789">
    <property type="entry name" value="Sig_transdc_resp-reg_receiver"/>
</dbReference>
<feature type="domain" description="CHASE" evidence="24">
    <location>
        <begin position="68"/>
        <end position="285"/>
    </location>
</feature>
<dbReference type="SUPFAM" id="SSF55874">
    <property type="entry name" value="ATPase domain of HSP90 chaperone/DNA topoisomerase II/histidine kinase"/>
    <property type="match status" value="1"/>
</dbReference>
<dbReference type="Pfam" id="PF02518">
    <property type="entry name" value="HATPase_c"/>
    <property type="match status" value="1"/>
</dbReference>
<dbReference type="InterPro" id="IPR008207">
    <property type="entry name" value="Sig_transdc_His_kin_Hpt_dom"/>
</dbReference>
<feature type="domain" description="PAC" evidence="23">
    <location>
        <begin position="409"/>
        <end position="461"/>
    </location>
</feature>
<evidence type="ECO:0000256" key="4">
    <source>
        <dbReference type="ARBA" id="ARBA00022475"/>
    </source>
</evidence>
<dbReference type="EMBL" id="BSFN01000003">
    <property type="protein sequence ID" value="GLK88492.1"/>
    <property type="molecule type" value="Genomic_DNA"/>
</dbReference>
<keyword evidence="9" id="KW-0418">Kinase</keyword>
<dbReference type="Gene3D" id="3.30.450.350">
    <property type="entry name" value="CHASE domain"/>
    <property type="match status" value="1"/>
</dbReference>
<evidence type="ECO:0000256" key="12">
    <source>
        <dbReference type="ARBA" id="ARBA00023012"/>
    </source>
</evidence>
<dbReference type="InterPro" id="IPR006189">
    <property type="entry name" value="CHASE_dom"/>
</dbReference>
<evidence type="ECO:0000259" key="22">
    <source>
        <dbReference type="PROSITE" id="PS50112"/>
    </source>
</evidence>
<dbReference type="AlphaFoldDB" id="A0A9W6K443"/>
<dbReference type="InterPro" id="IPR005467">
    <property type="entry name" value="His_kinase_dom"/>
</dbReference>
<feature type="domain" description="Histidine kinase" evidence="20">
    <location>
        <begin position="497"/>
        <end position="718"/>
    </location>
</feature>
<dbReference type="Pfam" id="PF03924">
    <property type="entry name" value="CHASE"/>
    <property type="match status" value="1"/>
</dbReference>
<evidence type="ECO:0000313" key="26">
    <source>
        <dbReference type="EMBL" id="GLK88492.1"/>
    </source>
</evidence>
<dbReference type="InterPro" id="IPR001610">
    <property type="entry name" value="PAC"/>
</dbReference>
<dbReference type="SUPFAM" id="SSF55785">
    <property type="entry name" value="PYP-like sensor domain (PAS domain)"/>
    <property type="match status" value="1"/>
</dbReference>
<feature type="domain" description="HPt" evidence="25">
    <location>
        <begin position="1036"/>
        <end position="1134"/>
    </location>
</feature>
<dbReference type="SMART" id="SM00073">
    <property type="entry name" value="HPT"/>
    <property type="match status" value="1"/>
</dbReference>
<evidence type="ECO:0000256" key="18">
    <source>
        <dbReference type="SAM" id="Phobius"/>
    </source>
</evidence>
<feature type="transmembrane region" description="Helical" evidence="18">
    <location>
        <begin position="304"/>
        <end position="323"/>
    </location>
</feature>
<evidence type="ECO:0000256" key="9">
    <source>
        <dbReference type="ARBA" id="ARBA00022777"/>
    </source>
</evidence>
<protein>
    <recommendedName>
        <fullName evidence="15">Sensory/regulatory protein RpfC</fullName>
        <ecNumber evidence="3">2.7.13.3</ecNumber>
    </recommendedName>
</protein>
<evidence type="ECO:0000259" key="23">
    <source>
        <dbReference type="PROSITE" id="PS50113"/>
    </source>
</evidence>
<keyword evidence="6" id="KW-0808">Transferase</keyword>
<dbReference type="CDD" id="cd00082">
    <property type="entry name" value="HisKA"/>
    <property type="match status" value="1"/>
</dbReference>
<gene>
    <name evidence="26" type="ORF">GCM10017655_15540</name>
</gene>
<keyword evidence="12" id="KW-0902">Two-component regulatory system</keyword>
<dbReference type="InterPro" id="IPR000700">
    <property type="entry name" value="PAS-assoc_C"/>
</dbReference>
<feature type="signal peptide" evidence="19">
    <location>
        <begin position="1"/>
        <end position="19"/>
    </location>
</feature>
<evidence type="ECO:0000259" key="24">
    <source>
        <dbReference type="PROSITE" id="PS50839"/>
    </source>
</evidence>
<dbReference type="CDD" id="cd16922">
    <property type="entry name" value="HATPase_EvgS-ArcB-TorS-like"/>
    <property type="match status" value="1"/>
</dbReference>
<dbReference type="CDD" id="cd00130">
    <property type="entry name" value="PAS"/>
    <property type="match status" value="1"/>
</dbReference>
<keyword evidence="10" id="KW-0067">ATP-binding</keyword>
<dbReference type="SMART" id="SM00388">
    <property type="entry name" value="HisKA"/>
    <property type="match status" value="1"/>
</dbReference>
<evidence type="ECO:0000256" key="15">
    <source>
        <dbReference type="ARBA" id="ARBA00068150"/>
    </source>
</evidence>
<dbReference type="InterPro" id="IPR011006">
    <property type="entry name" value="CheY-like_superfamily"/>
</dbReference>
<dbReference type="InterPro" id="IPR003594">
    <property type="entry name" value="HATPase_dom"/>
</dbReference>
<dbReference type="PANTHER" id="PTHR45339">
    <property type="entry name" value="HYBRID SIGNAL TRANSDUCTION HISTIDINE KINASE J"/>
    <property type="match status" value="1"/>
</dbReference>
<dbReference type="Gene3D" id="3.30.565.10">
    <property type="entry name" value="Histidine kinase-like ATPase, C-terminal domain"/>
    <property type="match status" value="1"/>
</dbReference>
<dbReference type="InterPro" id="IPR036097">
    <property type="entry name" value="HisK_dim/P_sf"/>
</dbReference>
<dbReference type="PANTHER" id="PTHR45339:SF1">
    <property type="entry name" value="HYBRID SIGNAL TRANSDUCTION HISTIDINE KINASE J"/>
    <property type="match status" value="1"/>
</dbReference>
<dbReference type="SMART" id="SM00086">
    <property type="entry name" value="PAC"/>
    <property type="match status" value="1"/>
</dbReference>
<evidence type="ECO:0000256" key="5">
    <source>
        <dbReference type="ARBA" id="ARBA00022553"/>
    </source>
</evidence>
<accession>A0A9W6K443</accession>
<dbReference type="SMART" id="SM00448">
    <property type="entry name" value="REC"/>
    <property type="match status" value="2"/>
</dbReference>
<evidence type="ECO:0000256" key="11">
    <source>
        <dbReference type="ARBA" id="ARBA00022989"/>
    </source>
</evidence>
<dbReference type="Pfam" id="PF01627">
    <property type="entry name" value="Hpt"/>
    <property type="match status" value="1"/>
</dbReference>
<dbReference type="Gene3D" id="1.10.287.130">
    <property type="match status" value="1"/>
</dbReference>
<dbReference type="CDD" id="cd17546">
    <property type="entry name" value="REC_hyHK_CKI1_RcsC-like"/>
    <property type="match status" value="2"/>
</dbReference>
<sequence>MNPWIALTFAVGISLSAAAAWNAQRINDRHTPQALKIELQETADAVGRRIHLYQFGLRGLRGAIHAVEQQQLSYAGFQRYSQTRDISHEFPGARGFGVIRRVPRTEEAAFVAQQRRDGQPDFSIHEFKPHDGERFVVQYISPQGPNQAGFGLDIASEPTRQKAAQAAMLTGEAQITPPILFYKSVSESENAFLMLLPVYQSAQTPDTVAERSATAIGWSYALLEIDDMLQNLGVYQTGLGLRLFDITDASTGSVFYNSPQARDEQTVIASQSVEREIFGRRWRLEMQAYPAFIASLNQTSPRQVFLLGVLISVLVTALLLMLANLRQRQMDIFADQARLAAIVESSSDGIIGKDLTGVITSWNKGAESIFGHSAEQAVGHRLADLLVPPNLQAQETDILAHINRGERVAHFETQRLHRDGHLVDVSVAVAPIRDATGVIIGASKTVRDITAQKAAEASLQRLYADMERQVAERTTELQQAKLQADSANAAKSSFLANMSHEIRTPLNAVLGMLQLLLHTTLNTRQLDYVDKAKSAASSLLGLLNDILDFSKIEAGKLQLEVTRFELDTLMRNLAVVLSGNQGEKEVEVVFDLSPTLPSVLAGDSLRLQQILINLAGNALKFTHEGYVIVSITSIAQSDSDVVLRIAVTDTGIGIAKEHQAHIFTGFAQAEASTSRRFGGSGLGLVICKRLVELMGGQLQLLSEPGQGSRFWFDLGFAVESGRTLEADCETTDQRLRVLIADDNPVVAELMQHTVEALGWQADVVYDGRQAVNQVRQAQPHQPYDVVLMDWRMPELDGVSAAQMIHDDTESERQPVVVMISAYGRELLAQMQQIAHSPFIDFLTKPVTPQQLAHTVKQALSGNGKPVLETINPPTLHNRLRGLRLLVVEDNALNRQVAAELLASEGAVVQLAKDGLQGVTMALDSEPPFDAVIMDIQMPGIDGYEATRRIRAEPHGAHFPILAMTANASAADRSQCLAAGMNEHVGKPIDINQLVEALCRLTGHAGSKVGLHSPLPSPSNDQLIEDGGSILSRFGMNLDLLQRLLEDYQQDALALLSTLHQHVQRQDSDGQRAVLHALKGSSGSIGATALYQMAGELEQQLRNQPESGAPPLINASIEHQLRQLLTQSVEQLRTWLATLDTPDTHQNKAQIAMPTALWHAKRHTLLALLDAGNMRALELVEELARANPPAGFEGVVQQVHALMFNAAAQRLRELG</sequence>
<evidence type="ECO:0000256" key="2">
    <source>
        <dbReference type="ARBA" id="ARBA00004651"/>
    </source>
</evidence>
<dbReference type="GO" id="GO:0005886">
    <property type="term" value="C:plasma membrane"/>
    <property type="evidence" value="ECO:0007669"/>
    <property type="project" value="UniProtKB-SubCell"/>
</dbReference>
<evidence type="ECO:0000256" key="16">
    <source>
        <dbReference type="PROSITE-ProRule" id="PRU00110"/>
    </source>
</evidence>
<dbReference type="SUPFAM" id="SSF52172">
    <property type="entry name" value="CheY-like"/>
    <property type="match status" value="2"/>
</dbReference>
<keyword evidence="13 18" id="KW-0472">Membrane</keyword>
<evidence type="ECO:0000256" key="7">
    <source>
        <dbReference type="ARBA" id="ARBA00022692"/>
    </source>
</evidence>
<evidence type="ECO:0000256" key="14">
    <source>
        <dbReference type="ARBA" id="ARBA00064003"/>
    </source>
</evidence>
<dbReference type="NCBIfam" id="TIGR00229">
    <property type="entry name" value="sensory_box"/>
    <property type="match status" value="1"/>
</dbReference>
<comment type="caution">
    <text evidence="26">The sequence shown here is derived from an EMBL/GenBank/DDBJ whole genome shotgun (WGS) entry which is preliminary data.</text>
</comment>
<feature type="modified residue" description="4-aspartylphosphate" evidence="17">
    <location>
        <position position="789"/>
    </location>
</feature>
<proteinExistence type="predicted"/>
<organism evidence="26 27">
    <name type="scientific">Pseudomonas turukhanskensis</name>
    <dbReference type="NCBI Taxonomy" id="1806536"/>
    <lineage>
        <taxon>Bacteria</taxon>
        <taxon>Pseudomonadati</taxon>
        <taxon>Pseudomonadota</taxon>
        <taxon>Gammaproteobacteria</taxon>
        <taxon>Pseudomonadales</taxon>
        <taxon>Pseudomonadaceae</taxon>
        <taxon>Pseudomonas</taxon>
    </lineage>
</organism>
<dbReference type="PROSITE" id="PS50112">
    <property type="entry name" value="PAS"/>
    <property type="match status" value="1"/>
</dbReference>
<dbReference type="PROSITE" id="PS50113">
    <property type="entry name" value="PAC"/>
    <property type="match status" value="1"/>
</dbReference>
<dbReference type="InterPro" id="IPR013767">
    <property type="entry name" value="PAS_fold"/>
</dbReference>
<feature type="modified residue" description="Phosphohistidine" evidence="16">
    <location>
        <position position="1075"/>
    </location>
</feature>
<comment type="subcellular location">
    <subcellularLocation>
        <location evidence="2">Cell membrane</location>
        <topology evidence="2">Multi-pass membrane protein</topology>
    </subcellularLocation>
</comment>
<evidence type="ECO:0000259" key="20">
    <source>
        <dbReference type="PROSITE" id="PS50109"/>
    </source>
</evidence>
<dbReference type="InterPro" id="IPR000014">
    <property type="entry name" value="PAS"/>
</dbReference>
<dbReference type="Gene3D" id="3.40.50.2300">
    <property type="match status" value="2"/>
</dbReference>
<feature type="domain" description="PAS" evidence="22">
    <location>
        <begin position="335"/>
        <end position="405"/>
    </location>
</feature>
<evidence type="ECO:0000256" key="19">
    <source>
        <dbReference type="SAM" id="SignalP"/>
    </source>
</evidence>
<dbReference type="InterPro" id="IPR036890">
    <property type="entry name" value="HATPase_C_sf"/>
</dbReference>